<evidence type="ECO:0000256" key="3">
    <source>
        <dbReference type="ARBA" id="ARBA00022729"/>
    </source>
</evidence>
<dbReference type="RefSeq" id="WP_162556619.1">
    <property type="nucleotide sequence ID" value="NZ_JAMZOO010000001.1"/>
</dbReference>
<comment type="subcellular location">
    <subcellularLocation>
        <location evidence="1">Fimbrium</location>
    </subcellularLocation>
</comment>
<reference evidence="7 8" key="1">
    <citation type="submission" date="2022-05" db="EMBL/GenBank/DDBJ databases">
        <title>Whole genome sequences of Escherichia coli of fish isolates collected from Assam, India.</title>
        <authorList>
            <person name="Sudha S."/>
            <person name="Muneeb K.H."/>
            <person name="Rakshit O."/>
            <person name="Mendem S.K."/>
            <person name="Raisen C."/>
            <person name="Holmes M.A."/>
            <person name="Shome B.R."/>
            <person name="Sivaraman G.K."/>
        </authorList>
    </citation>
    <scope>NUCLEOTIDE SEQUENCE [LARGE SCALE GENOMIC DNA]</scope>
    <source>
        <strain evidence="7 8">278</strain>
    </source>
</reference>
<gene>
    <name evidence="7" type="ORF">NA736_04505</name>
</gene>
<evidence type="ECO:0000256" key="2">
    <source>
        <dbReference type="ARBA" id="ARBA00006671"/>
    </source>
</evidence>
<keyword evidence="4" id="KW-0281">Fimbrium</keyword>
<evidence type="ECO:0000259" key="6">
    <source>
        <dbReference type="Pfam" id="PF00419"/>
    </source>
</evidence>
<comment type="similarity">
    <text evidence="2">Belongs to the fimbrial protein family.</text>
</comment>
<dbReference type="PANTHER" id="PTHR33420:SF3">
    <property type="entry name" value="FIMBRIAL SUBUNIT ELFA"/>
    <property type="match status" value="1"/>
</dbReference>
<dbReference type="PANTHER" id="PTHR33420">
    <property type="entry name" value="FIMBRIAL SUBUNIT ELFA-RELATED"/>
    <property type="match status" value="1"/>
</dbReference>
<dbReference type="InterPro" id="IPR000259">
    <property type="entry name" value="Adhesion_dom_fimbrial"/>
</dbReference>
<dbReference type="SUPFAM" id="SSF49401">
    <property type="entry name" value="Bacterial adhesins"/>
    <property type="match status" value="1"/>
</dbReference>
<evidence type="ECO:0000256" key="5">
    <source>
        <dbReference type="SAM" id="SignalP"/>
    </source>
</evidence>
<proteinExistence type="inferred from homology"/>
<evidence type="ECO:0000313" key="7">
    <source>
        <dbReference type="EMBL" id="MEB6856290.1"/>
    </source>
</evidence>
<evidence type="ECO:0000313" key="8">
    <source>
        <dbReference type="Proteomes" id="UP001332939"/>
    </source>
</evidence>
<feature type="signal peptide" evidence="5">
    <location>
        <begin position="1"/>
        <end position="22"/>
    </location>
</feature>
<dbReference type="InterPro" id="IPR008966">
    <property type="entry name" value="Adhesion_dom_sf"/>
</dbReference>
<organism evidence="7 8">
    <name type="scientific">Proteus cibi</name>
    <dbReference type="NCBI Taxonomy" id="2050966"/>
    <lineage>
        <taxon>Bacteria</taxon>
        <taxon>Pseudomonadati</taxon>
        <taxon>Pseudomonadota</taxon>
        <taxon>Gammaproteobacteria</taxon>
        <taxon>Enterobacterales</taxon>
        <taxon>Morganellaceae</taxon>
        <taxon>Proteus</taxon>
    </lineage>
</organism>
<keyword evidence="8" id="KW-1185">Reference proteome</keyword>
<evidence type="ECO:0000256" key="1">
    <source>
        <dbReference type="ARBA" id="ARBA00004561"/>
    </source>
</evidence>
<feature type="chain" id="PRO_5045293309" evidence="5">
    <location>
        <begin position="23"/>
        <end position="183"/>
    </location>
</feature>
<comment type="caution">
    <text evidence="7">The sequence shown here is derived from an EMBL/GenBank/DDBJ whole genome shotgun (WGS) entry which is preliminary data.</text>
</comment>
<name>A0ABU6ECA3_9GAMM</name>
<dbReference type="InterPro" id="IPR036937">
    <property type="entry name" value="Adhesion_dom_fimbrial_sf"/>
</dbReference>
<dbReference type="Pfam" id="PF00419">
    <property type="entry name" value="Fimbrial"/>
    <property type="match status" value="1"/>
</dbReference>
<evidence type="ECO:0000256" key="4">
    <source>
        <dbReference type="ARBA" id="ARBA00023263"/>
    </source>
</evidence>
<accession>A0ABU6ECA3</accession>
<dbReference type="Proteomes" id="UP001332939">
    <property type="component" value="Unassembled WGS sequence"/>
</dbReference>
<protein>
    <submittedName>
        <fullName evidence="7">Fimbrial protein</fullName>
    </submittedName>
</protein>
<sequence length="183" mass="19898">MKKTLLSIFALSSIALSNSTIAAEYDLAPQQIEINGQVDSNNSCTISVLDRVITLDNVTTKQFNDMTGLPTIAAKNINIQFSDCSSNIDKANVIIPPQDNGYFKNTYPEKDRSNIAIAVVNSENNIMRNLSDGDHRTKTINKDSHNAIITIPVNYYNPIPGTPVTPGKVAASVTLDINVSNED</sequence>
<dbReference type="Gene3D" id="2.60.40.1090">
    <property type="entry name" value="Fimbrial-type adhesion domain"/>
    <property type="match status" value="1"/>
</dbReference>
<feature type="domain" description="Fimbrial-type adhesion" evidence="6">
    <location>
        <begin position="32"/>
        <end position="179"/>
    </location>
</feature>
<keyword evidence="3 5" id="KW-0732">Signal</keyword>
<dbReference type="EMBL" id="JAMZOO010000001">
    <property type="protein sequence ID" value="MEB6856290.1"/>
    <property type="molecule type" value="Genomic_DNA"/>
</dbReference>
<dbReference type="InterPro" id="IPR050263">
    <property type="entry name" value="Bact_Fimbrial_Adh_Pro"/>
</dbReference>